<dbReference type="InterPro" id="IPR017738">
    <property type="entry name" value="T6SS-assoc_VCA0118"/>
</dbReference>
<dbReference type="EMBL" id="JARWAO010000004">
    <property type="protein sequence ID" value="MDR5896103.1"/>
    <property type="molecule type" value="Genomic_DNA"/>
</dbReference>
<sequence>MSVLTPCRIVALVALAFLTLAALPAQAETSETAAPLDTGADEAGLERQARECAAIGSRLARLKCFDDLFPGNPATMASSRTTESVDAPVIAQPPFWQDAKALEGKRTDQSAPFLEKRWASDGGFEGNMMMTAPALGTTPPRPLLVIGCVDNITRLQFDVDAPLSRTRIPVRLQGDRGSIEQTWRLTDNGYAVSAGRGLPAIDTLKWMLRQSSIELSSSESALNGLVFELGDLANRIKPMRSLCHW</sequence>
<dbReference type="Pfam" id="PF11319">
    <property type="entry name" value="VasI"/>
    <property type="match status" value="1"/>
</dbReference>
<evidence type="ECO:0000313" key="2">
    <source>
        <dbReference type="EMBL" id="MDR5896103.1"/>
    </source>
</evidence>
<feature type="chain" id="PRO_5046314267" evidence="1">
    <location>
        <begin position="28"/>
        <end position="245"/>
    </location>
</feature>
<dbReference type="NCBIfam" id="TIGR03360">
    <property type="entry name" value="VI_minor_1"/>
    <property type="match status" value="1"/>
</dbReference>
<organism evidence="2 3">
    <name type="scientific">Larsenimonas suaedae</name>
    <dbReference type="NCBI Taxonomy" id="1851019"/>
    <lineage>
        <taxon>Bacteria</taxon>
        <taxon>Pseudomonadati</taxon>
        <taxon>Pseudomonadota</taxon>
        <taxon>Gammaproteobacteria</taxon>
        <taxon>Oceanospirillales</taxon>
        <taxon>Halomonadaceae</taxon>
        <taxon>Larsenimonas</taxon>
    </lineage>
</organism>
<keyword evidence="1" id="KW-0732">Signal</keyword>
<dbReference type="Proteomes" id="UP001269375">
    <property type="component" value="Unassembled WGS sequence"/>
</dbReference>
<evidence type="ECO:0000256" key="1">
    <source>
        <dbReference type="SAM" id="SignalP"/>
    </source>
</evidence>
<name>A0ABU1GVR8_9GAMM</name>
<evidence type="ECO:0000313" key="3">
    <source>
        <dbReference type="Proteomes" id="UP001269375"/>
    </source>
</evidence>
<protein>
    <submittedName>
        <fullName evidence="2">Type VI secretion system-associated protein VasI</fullName>
    </submittedName>
</protein>
<gene>
    <name evidence="2" type="primary">vasI</name>
    <name evidence="2" type="ORF">QC825_08475</name>
</gene>
<comment type="caution">
    <text evidence="2">The sequence shown here is derived from an EMBL/GenBank/DDBJ whole genome shotgun (WGS) entry which is preliminary data.</text>
</comment>
<keyword evidence="3" id="KW-1185">Reference proteome</keyword>
<feature type="signal peptide" evidence="1">
    <location>
        <begin position="1"/>
        <end position="27"/>
    </location>
</feature>
<dbReference type="RefSeq" id="WP_251594467.1">
    <property type="nucleotide sequence ID" value="NZ_JAMLJI010000004.1"/>
</dbReference>
<proteinExistence type="predicted"/>
<accession>A0ABU1GVR8</accession>
<reference evidence="2 3" key="1">
    <citation type="submission" date="2023-04" db="EMBL/GenBank/DDBJ databases">
        <title>A long-awaited taxogenomic arrangement of the family Halomonadaceae.</title>
        <authorList>
            <person name="De La Haba R."/>
            <person name="Chuvochina M."/>
            <person name="Wittouck S."/>
            <person name="Arahal D.R."/>
            <person name="Sanchez-Porro C."/>
            <person name="Hugenholtz P."/>
            <person name="Ventosa A."/>
        </authorList>
    </citation>
    <scope>NUCLEOTIDE SEQUENCE [LARGE SCALE GENOMIC DNA]</scope>
    <source>
        <strain evidence="2 3">DSM 22428</strain>
    </source>
</reference>